<dbReference type="PANTHER" id="PTHR23505">
    <property type="entry name" value="SPINSTER"/>
    <property type="match status" value="1"/>
</dbReference>
<comment type="subcellular location">
    <subcellularLocation>
        <location evidence="1">Membrane</location>
        <topology evidence="1">Multi-pass membrane protein</topology>
    </subcellularLocation>
</comment>
<evidence type="ECO:0000259" key="7">
    <source>
        <dbReference type="PROSITE" id="PS50850"/>
    </source>
</evidence>
<evidence type="ECO:0000256" key="5">
    <source>
        <dbReference type="ARBA" id="ARBA00023136"/>
    </source>
</evidence>
<dbReference type="PROSITE" id="PS50850">
    <property type="entry name" value="MFS"/>
    <property type="match status" value="1"/>
</dbReference>
<feature type="transmembrane region" description="Helical" evidence="6">
    <location>
        <begin position="155"/>
        <end position="178"/>
    </location>
</feature>
<evidence type="ECO:0000256" key="3">
    <source>
        <dbReference type="ARBA" id="ARBA00022692"/>
    </source>
</evidence>
<evidence type="ECO:0000256" key="2">
    <source>
        <dbReference type="ARBA" id="ARBA00022448"/>
    </source>
</evidence>
<feature type="transmembrane region" description="Helical" evidence="6">
    <location>
        <begin position="68"/>
        <end position="89"/>
    </location>
</feature>
<reference evidence="8 9" key="1">
    <citation type="submission" date="2016-07" db="EMBL/GenBank/DDBJ databases">
        <title>Genome analysis of Burkholderia fungorum ES3-20.</title>
        <authorList>
            <person name="Xu D."/>
            <person name="Yao R."/>
            <person name="Zheng S."/>
        </authorList>
    </citation>
    <scope>NUCLEOTIDE SEQUENCE [LARGE SCALE GENOMIC DNA]</scope>
    <source>
        <strain evidence="8 9">ES3-20</strain>
    </source>
</reference>
<keyword evidence="5 6" id="KW-0472">Membrane</keyword>
<feature type="transmembrane region" description="Helical" evidence="6">
    <location>
        <begin position="295"/>
        <end position="314"/>
    </location>
</feature>
<feature type="transmembrane region" description="Helical" evidence="6">
    <location>
        <begin position="257"/>
        <end position="275"/>
    </location>
</feature>
<feature type="transmembrane region" description="Helical" evidence="6">
    <location>
        <begin position="326"/>
        <end position="346"/>
    </location>
</feature>
<keyword evidence="4 6" id="KW-1133">Transmembrane helix</keyword>
<feature type="transmembrane region" description="Helical" evidence="6">
    <location>
        <begin position="122"/>
        <end position="143"/>
    </location>
</feature>
<feature type="transmembrane region" description="Helical" evidence="6">
    <location>
        <begin position="198"/>
        <end position="219"/>
    </location>
</feature>
<accession>A0A3R7HSW5</accession>
<evidence type="ECO:0000313" key="8">
    <source>
        <dbReference type="EMBL" id="RKF50977.1"/>
    </source>
</evidence>
<evidence type="ECO:0000256" key="6">
    <source>
        <dbReference type="SAM" id="Phobius"/>
    </source>
</evidence>
<dbReference type="Proteomes" id="UP000283709">
    <property type="component" value="Unassembled WGS sequence"/>
</dbReference>
<dbReference type="InterPro" id="IPR036259">
    <property type="entry name" value="MFS_trans_sf"/>
</dbReference>
<proteinExistence type="predicted"/>
<dbReference type="GO" id="GO:0016020">
    <property type="term" value="C:membrane"/>
    <property type="evidence" value="ECO:0007669"/>
    <property type="project" value="UniProtKB-SubCell"/>
</dbReference>
<dbReference type="SUPFAM" id="SSF103473">
    <property type="entry name" value="MFS general substrate transporter"/>
    <property type="match status" value="1"/>
</dbReference>
<comment type="caution">
    <text evidence="8">The sequence shown here is derived from an EMBL/GenBank/DDBJ whole genome shotgun (WGS) entry which is preliminary data.</text>
</comment>
<dbReference type="InterPro" id="IPR044770">
    <property type="entry name" value="MFS_spinster-like"/>
</dbReference>
<feature type="transmembrane region" description="Helical" evidence="6">
    <location>
        <begin position="386"/>
        <end position="407"/>
    </location>
</feature>
<dbReference type="InterPro" id="IPR020846">
    <property type="entry name" value="MFS_dom"/>
</dbReference>
<sequence length="453" mass="46921">MFDSNLDLPTPVAGKNPPSELPAGPLAWFGLAILVIVAFFAFVDRQMLILLTEPIRHDFLLTDTQIGLMQGAGIALFAGVASLPIGWVADRVDRRVVLAACVVVWSAATALCGMTSHFWQLFIATIGLGIGEAGLVPVIYGLIPELFPARQRVLANAVFALANLLGAGAGMALGGALMHGIAAVHSALPAGLADLAPWRLAFFAVALPAPLLVALVVLIRPGQHGDTAPSEARHRAAVPLPSAPVYFRREAIMMLKFFGAIGLVNLAFGAVATWMPVVAVRTFGATPAEAGGGMGLAAMAGGIAGCVLSGLVAGRMRARFGVLAPLRVCECGALVAGGLSFLYLAAGSVAPVYVLFGVQLACMVAGMVLFPTIMQNICPAHLRSRVAAIGALTSIVVQSASPVFIGFMSDRLHGLSQGLLWSTVCVAAFGFFAACILMRAAGSSVRKAIERYA</sequence>
<dbReference type="OrthoDB" id="6057322at2"/>
<organism evidence="8 9">
    <name type="scientific">Paraburkholderia fungorum</name>
    <dbReference type="NCBI Taxonomy" id="134537"/>
    <lineage>
        <taxon>Bacteria</taxon>
        <taxon>Pseudomonadati</taxon>
        <taxon>Pseudomonadota</taxon>
        <taxon>Betaproteobacteria</taxon>
        <taxon>Burkholderiales</taxon>
        <taxon>Burkholderiaceae</taxon>
        <taxon>Paraburkholderia</taxon>
    </lineage>
</organism>
<dbReference type="Pfam" id="PF07690">
    <property type="entry name" value="MFS_1"/>
    <property type="match status" value="1"/>
</dbReference>
<evidence type="ECO:0000256" key="1">
    <source>
        <dbReference type="ARBA" id="ARBA00004141"/>
    </source>
</evidence>
<keyword evidence="3 6" id="KW-0812">Transmembrane</keyword>
<feature type="transmembrane region" description="Helical" evidence="6">
    <location>
        <begin position="96"/>
        <end position="116"/>
    </location>
</feature>
<protein>
    <submittedName>
        <fullName evidence="8">MFS transporter</fullName>
    </submittedName>
</protein>
<gene>
    <name evidence="8" type="ORF">BCY88_02105</name>
</gene>
<feature type="transmembrane region" description="Helical" evidence="6">
    <location>
        <begin position="25"/>
        <end position="43"/>
    </location>
</feature>
<keyword evidence="2" id="KW-0813">Transport</keyword>
<dbReference type="RefSeq" id="WP_120342607.1">
    <property type="nucleotide sequence ID" value="NZ_MCAS01000001.1"/>
</dbReference>
<dbReference type="AlphaFoldDB" id="A0A3R7HSW5"/>
<feature type="transmembrane region" description="Helical" evidence="6">
    <location>
        <begin position="419"/>
        <end position="441"/>
    </location>
</feature>
<feature type="domain" description="Major facilitator superfamily (MFS) profile" evidence="7">
    <location>
        <begin position="30"/>
        <end position="442"/>
    </location>
</feature>
<dbReference type="EMBL" id="MCAS01000001">
    <property type="protein sequence ID" value="RKF50977.1"/>
    <property type="molecule type" value="Genomic_DNA"/>
</dbReference>
<dbReference type="PANTHER" id="PTHR23505:SF79">
    <property type="entry name" value="PROTEIN SPINSTER"/>
    <property type="match status" value="1"/>
</dbReference>
<evidence type="ECO:0000313" key="9">
    <source>
        <dbReference type="Proteomes" id="UP000283709"/>
    </source>
</evidence>
<dbReference type="InterPro" id="IPR011701">
    <property type="entry name" value="MFS"/>
</dbReference>
<name>A0A3R7HSW5_9BURK</name>
<feature type="transmembrane region" description="Helical" evidence="6">
    <location>
        <begin position="352"/>
        <end position="374"/>
    </location>
</feature>
<dbReference type="Gene3D" id="1.20.1250.20">
    <property type="entry name" value="MFS general substrate transporter like domains"/>
    <property type="match status" value="1"/>
</dbReference>
<evidence type="ECO:0000256" key="4">
    <source>
        <dbReference type="ARBA" id="ARBA00022989"/>
    </source>
</evidence>
<dbReference type="GO" id="GO:0022857">
    <property type="term" value="F:transmembrane transporter activity"/>
    <property type="evidence" value="ECO:0007669"/>
    <property type="project" value="InterPro"/>
</dbReference>